<feature type="non-terminal residue" evidence="1">
    <location>
        <position position="103"/>
    </location>
</feature>
<keyword evidence="2" id="KW-1185">Reference proteome</keyword>
<reference evidence="1" key="1">
    <citation type="submission" date="2022-04" db="EMBL/GenBank/DDBJ databases">
        <title>Genome of the entomopathogenic fungus Entomophthora muscae.</title>
        <authorList>
            <person name="Elya C."/>
            <person name="Lovett B.R."/>
            <person name="Lee E."/>
            <person name="Macias A.M."/>
            <person name="Hajek A.E."/>
            <person name="De Bivort B.L."/>
            <person name="Kasson M.T."/>
            <person name="De Fine Licht H.H."/>
            <person name="Stajich J.E."/>
        </authorList>
    </citation>
    <scope>NUCLEOTIDE SEQUENCE</scope>
    <source>
        <strain evidence="1">Berkeley</strain>
    </source>
</reference>
<accession>A0ACC2TKC9</accession>
<proteinExistence type="predicted"/>
<evidence type="ECO:0000313" key="1">
    <source>
        <dbReference type="EMBL" id="KAJ9075124.1"/>
    </source>
</evidence>
<name>A0ACC2TKC9_9FUNG</name>
<gene>
    <name evidence="1" type="ORF">DSO57_1039192</name>
</gene>
<evidence type="ECO:0000313" key="2">
    <source>
        <dbReference type="Proteomes" id="UP001165960"/>
    </source>
</evidence>
<sequence>MKEIPSTPFFPNVTPSQDFSKLGPSPPPLWESNQTLVWAVTISHLPRQELTPIPPSEPSPEQIPALSTGSEESYGSITEHRYYNSASYEEPTKKKYSTKNPPR</sequence>
<comment type="caution">
    <text evidence="1">The sequence shown here is derived from an EMBL/GenBank/DDBJ whole genome shotgun (WGS) entry which is preliminary data.</text>
</comment>
<dbReference type="Proteomes" id="UP001165960">
    <property type="component" value="Unassembled WGS sequence"/>
</dbReference>
<dbReference type="EMBL" id="QTSX02002732">
    <property type="protein sequence ID" value="KAJ9075124.1"/>
    <property type="molecule type" value="Genomic_DNA"/>
</dbReference>
<organism evidence="1 2">
    <name type="scientific">Entomophthora muscae</name>
    <dbReference type="NCBI Taxonomy" id="34485"/>
    <lineage>
        <taxon>Eukaryota</taxon>
        <taxon>Fungi</taxon>
        <taxon>Fungi incertae sedis</taxon>
        <taxon>Zoopagomycota</taxon>
        <taxon>Entomophthoromycotina</taxon>
        <taxon>Entomophthoromycetes</taxon>
        <taxon>Entomophthorales</taxon>
        <taxon>Entomophthoraceae</taxon>
        <taxon>Entomophthora</taxon>
    </lineage>
</organism>
<protein>
    <submittedName>
        <fullName evidence="1">Uncharacterized protein</fullName>
    </submittedName>
</protein>